<evidence type="ECO:0000256" key="1">
    <source>
        <dbReference type="ARBA" id="ARBA00005964"/>
    </source>
</evidence>
<proteinExistence type="inferred from homology"/>
<sequence>MSLPEPIPPAQAAEHSPATAQSAPAPAAPVPPSDTAPPVVNHPLLRKITGVRDNPRVESFYGVPYGEVRKRWTQAQFVTLLDGLQAVKPGPRCPQPPSRGEAGCGPLLPHLETELEEDEFRCLNLNITRPVGYDDVFLPVMVWIHGGGFNVGSASEPIHNPVAFVEWSASQGLPVIAIGVNYRLGPFGFLYSSDLDGARSAAFRGNFGLRDQRMALDWIHRNIEGFGGDSDRITIVGQSAGGYAIHAQLNAQTHYNIPPLFARAIVQSGPLADRHVWSIHRLDLIWAKMVKEAAAQAEAALPDTPQERIDSLRAVSAAKLIELGIVHCKVSTWGVFHDGAFVPPEIYHHDGTFREAKPKVEALILGDVADERSVFLPRAKRRGKAPLLHALRTLLSPEDAAKVEAAYKLDQELSVDELTVQMSYAAQDMRYLYPGDALAKAWPSAIRYHISLPNTFEEAGRSYKGMAHHSIDVMYLFRNYNKFFTERGMTTHTAVSDAMGRAWLLFMHGGEPWEHSARQGAHFGARGMEVVPRDKVKENEEEDRRLALWSNLGLVTTGRVANVWISEENDRVDAGEAFVP</sequence>
<keyword evidence="7" id="KW-1185">Reference proteome</keyword>
<reference evidence="6" key="1">
    <citation type="submission" date="2023-10" db="EMBL/GenBank/DDBJ databases">
        <authorList>
            <person name="Noh H."/>
        </authorList>
    </citation>
    <scope>NUCLEOTIDE SEQUENCE</scope>
    <source>
        <strain evidence="6">DUCC4014</strain>
    </source>
</reference>
<dbReference type="AlphaFoldDB" id="A0AAF1BQ57"/>
<evidence type="ECO:0000313" key="7">
    <source>
        <dbReference type="Proteomes" id="UP000827549"/>
    </source>
</evidence>
<comment type="similarity">
    <text evidence="1 3">Belongs to the type-B carboxylesterase/lipase family.</text>
</comment>
<feature type="region of interest" description="Disordered" evidence="4">
    <location>
        <begin position="1"/>
        <end position="41"/>
    </location>
</feature>
<dbReference type="InterPro" id="IPR050309">
    <property type="entry name" value="Type-B_Carboxylest/Lipase"/>
</dbReference>
<dbReference type="PROSITE" id="PS00122">
    <property type="entry name" value="CARBOXYLESTERASE_B_1"/>
    <property type="match status" value="1"/>
</dbReference>
<dbReference type="SUPFAM" id="SSF53474">
    <property type="entry name" value="alpha/beta-Hydrolases"/>
    <property type="match status" value="1"/>
</dbReference>
<dbReference type="InterPro" id="IPR029058">
    <property type="entry name" value="AB_hydrolase_fold"/>
</dbReference>
<evidence type="ECO:0000256" key="2">
    <source>
        <dbReference type="ARBA" id="ARBA00022801"/>
    </source>
</evidence>
<gene>
    <name evidence="6" type="primary">pnbA_3</name>
    <name evidence="6" type="ORF">LOC62_07G009439</name>
</gene>
<dbReference type="EC" id="3.1.1.-" evidence="3"/>
<evidence type="ECO:0000259" key="5">
    <source>
        <dbReference type="Pfam" id="PF00135"/>
    </source>
</evidence>
<dbReference type="Gene3D" id="3.40.50.1820">
    <property type="entry name" value="alpha/beta hydrolase"/>
    <property type="match status" value="1"/>
</dbReference>
<dbReference type="RefSeq" id="XP_062631976.1">
    <property type="nucleotide sequence ID" value="XM_062775992.1"/>
</dbReference>
<evidence type="ECO:0000313" key="6">
    <source>
        <dbReference type="EMBL" id="WOO85950.1"/>
    </source>
</evidence>
<dbReference type="Pfam" id="PF00135">
    <property type="entry name" value="COesterase"/>
    <property type="match status" value="1"/>
</dbReference>
<name>A0AAF1BQ57_9TREE</name>
<protein>
    <recommendedName>
        <fullName evidence="3">Carboxylic ester hydrolase</fullName>
        <ecNumber evidence="3">3.1.1.-</ecNumber>
    </recommendedName>
</protein>
<feature type="domain" description="Carboxylesterase type B" evidence="5">
    <location>
        <begin position="52"/>
        <end position="514"/>
    </location>
</feature>
<dbReference type="GeneID" id="87812600"/>
<dbReference type="InterPro" id="IPR002018">
    <property type="entry name" value="CarbesteraseB"/>
</dbReference>
<dbReference type="InterPro" id="IPR019826">
    <property type="entry name" value="Carboxylesterase_B_AS"/>
</dbReference>
<feature type="compositionally biased region" description="Pro residues" evidence="4">
    <location>
        <begin position="26"/>
        <end position="35"/>
    </location>
</feature>
<evidence type="ECO:0000256" key="3">
    <source>
        <dbReference type="RuleBase" id="RU361235"/>
    </source>
</evidence>
<feature type="compositionally biased region" description="Low complexity" evidence="4">
    <location>
        <begin position="16"/>
        <end position="25"/>
    </location>
</feature>
<keyword evidence="2 3" id="KW-0378">Hydrolase</keyword>
<dbReference type="PANTHER" id="PTHR11559">
    <property type="entry name" value="CARBOXYLESTERASE"/>
    <property type="match status" value="1"/>
</dbReference>
<organism evidence="6 7">
    <name type="scientific">Vanrija pseudolonga</name>
    <dbReference type="NCBI Taxonomy" id="143232"/>
    <lineage>
        <taxon>Eukaryota</taxon>
        <taxon>Fungi</taxon>
        <taxon>Dikarya</taxon>
        <taxon>Basidiomycota</taxon>
        <taxon>Agaricomycotina</taxon>
        <taxon>Tremellomycetes</taxon>
        <taxon>Trichosporonales</taxon>
        <taxon>Trichosporonaceae</taxon>
        <taxon>Vanrija</taxon>
    </lineage>
</organism>
<evidence type="ECO:0000256" key="4">
    <source>
        <dbReference type="SAM" id="MobiDB-lite"/>
    </source>
</evidence>
<accession>A0AAF1BQ57</accession>
<dbReference type="EMBL" id="CP086720">
    <property type="protein sequence ID" value="WOO85950.1"/>
    <property type="molecule type" value="Genomic_DNA"/>
</dbReference>
<dbReference type="GO" id="GO:0016787">
    <property type="term" value="F:hydrolase activity"/>
    <property type="evidence" value="ECO:0007669"/>
    <property type="project" value="UniProtKB-KW"/>
</dbReference>
<dbReference type="Proteomes" id="UP000827549">
    <property type="component" value="Chromosome 7"/>
</dbReference>